<evidence type="ECO:0000313" key="3">
    <source>
        <dbReference type="Proteomes" id="UP000510621"/>
    </source>
</evidence>
<dbReference type="EMBL" id="CP059265">
    <property type="protein sequence ID" value="QLQ32804.1"/>
    <property type="molecule type" value="Genomic_DNA"/>
</dbReference>
<accession>A0A7L6AUM3</accession>
<dbReference type="Proteomes" id="UP000510621">
    <property type="component" value="Chromosome"/>
</dbReference>
<evidence type="ECO:0008006" key="4">
    <source>
        <dbReference type="Google" id="ProtNLM"/>
    </source>
</evidence>
<evidence type="ECO:0000313" key="2">
    <source>
        <dbReference type="EMBL" id="QLQ32804.1"/>
    </source>
</evidence>
<reference evidence="2" key="1">
    <citation type="submission" date="2020-06" db="EMBL/GenBank/DDBJ databases">
        <title>Analysis procedures for assessing recovery of high quality, complete, closed genomes from Nanopore long read metagenome sequencing.</title>
        <authorList>
            <person name="Bessarab I."/>
            <person name="Arumugam K."/>
            <person name="Haryono M."/>
            <person name="Liu X."/>
            <person name="Roy S."/>
            <person name="Zuniga-Montanez R.E."/>
            <person name="Qiu G."/>
            <person name="Drautz-Moses D.I."/>
            <person name="Law Y.Y."/>
            <person name="Wuertz S."/>
            <person name="Lauro F.M."/>
            <person name="Huson D.H."/>
            <person name="Williams R.B."/>
        </authorList>
    </citation>
    <scope>NUCLEOTIDE SEQUENCE [LARGE SCALE GENOMIC DNA]</scope>
    <source>
        <strain evidence="2">SSD2</strain>
    </source>
</reference>
<gene>
    <name evidence="2" type="ORF">HZT40_15765</name>
</gene>
<evidence type="ECO:0000256" key="1">
    <source>
        <dbReference type="SAM" id="SignalP"/>
    </source>
</evidence>
<dbReference type="AlphaFoldDB" id="A0A7L6AUM3"/>
<dbReference type="PROSITE" id="PS51257">
    <property type="entry name" value="PROKAR_LIPOPROTEIN"/>
    <property type="match status" value="1"/>
</dbReference>
<organism evidence="2 3">
    <name type="scientific">Candidatus Thiothrix singaporensis</name>
    <dbReference type="NCBI Taxonomy" id="2799669"/>
    <lineage>
        <taxon>Bacteria</taxon>
        <taxon>Pseudomonadati</taxon>
        <taxon>Pseudomonadota</taxon>
        <taxon>Gammaproteobacteria</taxon>
        <taxon>Thiotrichales</taxon>
        <taxon>Thiotrichaceae</taxon>
        <taxon>Thiothrix</taxon>
    </lineage>
</organism>
<keyword evidence="3" id="KW-1185">Reference proteome</keyword>
<sequence length="123" mass="13562">MKSFIKTPLIIALASASIFIANVSQANGGWTACYGIHSFKIDSTTNRIHVKPQGEVTGYSGCPRTDIGSEVWMSTPPENVLSTQQFIKVTATVTDAFFRGLSIKHRTECIDNHSQYIHEVKIC</sequence>
<feature type="chain" id="PRO_5029625823" description="Secreted protein" evidence="1">
    <location>
        <begin position="27"/>
        <end position="123"/>
    </location>
</feature>
<name>A0A7L6AUM3_9GAMM</name>
<dbReference type="KEGG" id="this:HZT40_15765"/>
<protein>
    <recommendedName>
        <fullName evidence="4">Secreted protein</fullName>
    </recommendedName>
</protein>
<feature type="signal peptide" evidence="1">
    <location>
        <begin position="1"/>
        <end position="26"/>
    </location>
</feature>
<proteinExistence type="predicted"/>
<keyword evidence="1" id="KW-0732">Signal</keyword>